<evidence type="ECO:0000256" key="6">
    <source>
        <dbReference type="ARBA" id="ARBA00023136"/>
    </source>
</evidence>
<dbReference type="GO" id="GO:0016020">
    <property type="term" value="C:membrane"/>
    <property type="evidence" value="ECO:0007669"/>
    <property type="project" value="UniProtKB-SubCell"/>
</dbReference>
<accession>A0A2G2YUQ8</accession>
<evidence type="ECO:0000256" key="4">
    <source>
        <dbReference type="ARBA" id="ARBA00022962"/>
    </source>
</evidence>
<keyword evidence="3" id="KW-0812">Transmembrane</keyword>
<dbReference type="GO" id="GO:0006164">
    <property type="term" value="P:purine nucleotide biosynthetic process"/>
    <property type="evidence" value="ECO:0000318"/>
    <property type="project" value="GO_Central"/>
</dbReference>
<evidence type="ECO:0000256" key="2">
    <source>
        <dbReference type="ARBA" id="ARBA00022679"/>
    </source>
</evidence>
<keyword evidence="5" id="KW-1133">Transmembrane helix</keyword>
<dbReference type="Pfam" id="PF13537">
    <property type="entry name" value="GATase_7"/>
    <property type="match status" value="1"/>
</dbReference>
<reference evidence="9 10" key="1">
    <citation type="journal article" date="2014" name="Nat. Genet.">
        <title>Genome sequence of the hot pepper provides insights into the evolution of pungency in Capsicum species.</title>
        <authorList>
            <person name="Kim S."/>
            <person name="Park M."/>
            <person name="Yeom S.I."/>
            <person name="Kim Y.M."/>
            <person name="Lee J.M."/>
            <person name="Lee H.A."/>
            <person name="Seo E."/>
            <person name="Choi J."/>
            <person name="Cheong K."/>
            <person name="Kim K.T."/>
            <person name="Jung K."/>
            <person name="Lee G.W."/>
            <person name="Oh S.K."/>
            <person name="Bae C."/>
            <person name="Kim S.B."/>
            <person name="Lee H.Y."/>
            <person name="Kim S.Y."/>
            <person name="Kim M.S."/>
            <person name="Kang B.C."/>
            <person name="Jo Y.D."/>
            <person name="Yang H.B."/>
            <person name="Jeong H.J."/>
            <person name="Kang W.H."/>
            <person name="Kwon J.K."/>
            <person name="Shin C."/>
            <person name="Lim J.Y."/>
            <person name="Park J.H."/>
            <person name="Huh J.H."/>
            <person name="Kim J.S."/>
            <person name="Kim B.D."/>
            <person name="Cohen O."/>
            <person name="Paran I."/>
            <person name="Suh M.C."/>
            <person name="Lee S.B."/>
            <person name="Kim Y.K."/>
            <person name="Shin Y."/>
            <person name="Noh S.J."/>
            <person name="Park J."/>
            <person name="Seo Y.S."/>
            <person name="Kwon S.Y."/>
            <person name="Kim H.A."/>
            <person name="Park J.M."/>
            <person name="Kim H.J."/>
            <person name="Choi S.B."/>
            <person name="Bosland P.W."/>
            <person name="Reeves G."/>
            <person name="Jo S.H."/>
            <person name="Lee B.W."/>
            <person name="Cho H.T."/>
            <person name="Choi H.S."/>
            <person name="Lee M.S."/>
            <person name="Yu Y."/>
            <person name="Do Choi Y."/>
            <person name="Park B.S."/>
            <person name="van Deynze A."/>
            <person name="Ashrafi H."/>
            <person name="Hill T."/>
            <person name="Kim W.T."/>
            <person name="Pai H.S."/>
            <person name="Ahn H.K."/>
            <person name="Yeam I."/>
            <person name="Giovannoni J.J."/>
            <person name="Rose J.K."/>
            <person name="Sorensen I."/>
            <person name="Lee S.J."/>
            <person name="Kim R.W."/>
            <person name="Choi I.Y."/>
            <person name="Choi B.S."/>
            <person name="Lim J.S."/>
            <person name="Lee Y.H."/>
            <person name="Choi D."/>
        </authorList>
    </citation>
    <scope>NUCLEOTIDE SEQUENCE [LARGE SCALE GENOMIC DNA]</scope>
    <source>
        <strain evidence="10">cv. CM334</strain>
    </source>
</reference>
<proteinExistence type="predicted"/>
<dbReference type="SUPFAM" id="SSF56235">
    <property type="entry name" value="N-terminal nucleophile aminohydrolases (Ntn hydrolases)"/>
    <property type="match status" value="1"/>
</dbReference>
<protein>
    <submittedName>
        <fullName evidence="9">Amidophosphoribosyltransferase 2, chloroplastic</fullName>
    </submittedName>
</protein>
<dbReference type="Gene3D" id="2.40.50.140">
    <property type="entry name" value="Nucleic acid-binding proteins"/>
    <property type="match status" value="1"/>
</dbReference>
<dbReference type="AlphaFoldDB" id="A0A2G2YUQ8"/>
<keyword evidence="6" id="KW-0472">Membrane</keyword>
<dbReference type="Gramene" id="PHT73490">
    <property type="protein sequence ID" value="PHT73490"/>
    <property type="gene ID" value="T459_24275"/>
</dbReference>
<comment type="caution">
    <text evidence="9">The sequence shown here is derived from an EMBL/GenBank/DDBJ whole genome shotgun (WGS) entry which is preliminary data.</text>
</comment>
<dbReference type="InterPro" id="IPR029055">
    <property type="entry name" value="Ntn_hydrolases_N"/>
</dbReference>
<dbReference type="InterPro" id="IPR058533">
    <property type="entry name" value="Cation_efflux_TM"/>
</dbReference>
<evidence type="ECO:0000256" key="5">
    <source>
        <dbReference type="ARBA" id="ARBA00022989"/>
    </source>
</evidence>
<feature type="domain" description="Glutamine amidotransferase type-2" evidence="8">
    <location>
        <begin position="1"/>
        <end position="649"/>
    </location>
</feature>
<dbReference type="Gene3D" id="3.60.20.10">
    <property type="entry name" value="Glutamine Phosphoribosylpyrophosphate, subunit 1, domain 1"/>
    <property type="match status" value="1"/>
</dbReference>
<feature type="region of interest" description="Disordered" evidence="7">
    <location>
        <begin position="858"/>
        <end position="890"/>
    </location>
</feature>
<dbReference type="InterPro" id="IPR017932">
    <property type="entry name" value="GATase_2_dom"/>
</dbReference>
<keyword evidence="4" id="KW-0315">Glutamine amidotransferase</keyword>
<reference evidence="9 10" key="2">
    <citation type="journal article" date="2017" name="Genome Biol.">
        <title>New reference genome sequences of hot pepper reveal the massive evolution of plant disease-resistance genes by retroduplication.</title>
        <authorList>
            <person name="Kim S."/>
            <person name="Park J."/>
            <person name="Yeom S.I."/>
            <person name="Kim Y.M."/>
            <person name="Seo E."/>
            <person name="Kim K.T."/>
            <person name="Kim M.S."/>
            <person name="Lee J.M."/>
            <person name="Cheong K."/>
            <person name="Shin H.S."/>
            <person name="Kim S.B."/>
            <person name="Han K."/>
            <person name="Lee J."/>
            <person name="Park M."/>
            <person name="Lee H.A."/>
            <person name="Lee H.Y."/>
            <person name="Lee Y."/>
            <person name="Oh S."/>
            <person name="Lee J.H."/>
            <person name="Choi E."/>
            <person name="Choi E."/>
            <person name="Lee S.E."/>
            <person name="Jeon J."/>
            <person name="Kim H."/>
            <person name="Choi G."/>
            <person name="Song H."/>
            <person name="Lee J."/>
            <person name="Lee S.C."/>
            <person name="Kwon J.K."/>
            <person name="Lee H.Y."/>
            <person name="Koo N."/>
            <person name="Hong Y."/>
            <person name="Kim R.W."/>
            <person name="Kang W.H."/>
            <person name="Huh J.H."/>
            <person name="Kang B.C."/>
            <person name="Yang T.J."/>
            <person name="Lee Y.H."/>
            <person name="Bennetzen J.L."/>
            <person name="Choi D."/>
        </authorList>
    </citation>
    <scope>NUCLEOTIDE SEQUENCE [LARGE SCALE GENOMIC DNA]</scope>
    <source>
        <strain evidence="10">cv. CM334</strain>
    </source>
</reference>
<dbReference type="PANTHER" id="PTHR11907">
    <property type="entry name" value="AMIDOPHOSPHORIBOSYLTRANSFERASE"/>
    <property type="match status" value="1"/>
</dbReference>
<dbReference type="InterPro" id="IPR027469">
    <property type="entry name" value="Cation_efflux_TMD_sf"/>
</dbReference>
<gene>
    <name evidence="9" type="ORF">T459_24275</name>
</gene>
<dbReference type="GO" id="GO:0004044">
    <property type="term" value="F:amidophosphoribosyltransferase activity"/>
    <property type="evidence" value="ECO:0000318"/>
    <property type="project" value="GO_Central"/>
</dbReference>
<keyword evidence="10" id="KW-1185">Reference proteome</keyword>
<dbReference type="Gene3D" id="1.20.1510.10">
    <property type="entry name" value="Cation efflux protein transmembrane domain"/>
    <property type="match status" value="1"/>
</dbReference>
<evidence type="ECO:0000259" key="8">
    <source>
        <dbReference type="PROSITE" id="PS51278"/>
    </source>
</evidence>
<dbReference type="STRING" id="4072.A0A2G2YUQ8"/>
<dbReference type="Proteomes" id="UP000222542">
    <property type="component" value="Unassembled WGS sequence"/>
</dbReference>
<dbReference type="Gene3D" id="3.40.50.2020">
    <property type="match status" value="1"/>
</dbReference>
<dbReference type="PROSITE" id="PS51278">
    <property type="entry name" value="GATASE_TYPE_2"/>
    <property type="match status" value="1"/>
</dbReference>
<dbReference type="InterPro" id="IPR012340">
    <property type="entry name" value="NA-bd_OB-fold"/>
</dbReference>
<sequence length="942" mass="105461">MDGTGSISLMNWDTDAMSLIGKSANDLKEELLQNTGNDDDPSYPMELNNILQRKFIFKVIVKNENIQNHDEVYSVVKILDDKDLIKKCSPNGSDTSRDHHFTNFEESYAEKNYKESTKDSDMLTSLKTYAKRNRSSKKDKSIIVDENVHDLFKSAPINGNDLRKKKGKQTMTNFTNCQSSYASHITSIKSIDHSSSSHAKSKYHNLTQDIDMQNVASSSTMERTRLLLDLKELPLLQEVDSDNIDDDVPENNDMDENVDVYEEVDVENALIDNEDLKQMLDDQNVLTKSFRMVRDRFQEDSHTNVRLKLIGKRNYDGRRYNLPTISEVAALVVGDFEVSRCDRDIVVETQSGLLPRINELNTSYLALQYPLLFSYGEDGYRKDIVLNEKDESSRGRKFISMLIYTIEFQKRGLPHAYMLLFLHNKCPTMRDIDQIILAEIPDELTDPHYYKAIEKFMIQGPCGLARKPSQSKHFPKKYVENTTVDEDALQEKGDLAIGHVRYSTAGASMLKNVQSFVASYRFGSVGVAHNGNLVNYKQLRGELEENGSIFNTSSDTEVVLHLIAISKARPFLLRIVEACEKIEGAYSMVFATEDKLVAVRDPYGFRPLVMGRRSNGAIVFASESCALDLIEATYEREVLPGEVVVVDKGVQFICLMPHPEPKSCIFVHIYFALPNSVVFGRSVYESRRAFGEILATEAPVECDVVIAVPEHIYFALPNSVVHINTYFEQNFNCAYRSGVESNGFDGPATLHLHPLLHSARVPKDKEHPYGHGKFETLGAFGISGVLLATAGGIGWHASDVLLVLWPAAPEVVNQSHLHMHEQHDSGHHHGIDMDHPVLTLNVTILSIAVKEAIKRGRGTVGSRMDEAGPYLPSSPDPREKESASPAGSTTVKVAASDGLADGNSPGLSSMTVDNSVEFTYEELATATNDQHYILHTFHICQS</sequence>
<evidence type="ECO:0000256" key="7">
    <source>
        <dbReference type="SAM" id="MobiDB-lite"/>
    </source>
</evidence>
<dbReference type="EMBL" id="AYRZ02000009">
    <property type="protein sequence ID" value="PHT73490.1"/>
    <property type="molecule type" value="Genomic_DNA"/>
</dbReference>
<evidence type="ECO:0000256" key="3">
    <source>
        <dbReference type="ARBA" id="ARBA00022692"/>
    </source>
</evidence>
<evidence type="ECO:0000313" key="10">
    <source>
        <dbReference type="Proteomes" id="UP000222542"/>
    </source>
</evidence>
<organism evidence="9 10">
    <name type="scientific">Capsicum annuum</name>
    <name type="common">Capsicum pepper</name>
    <dbReference type="NCBI Taxonomy" id="4072"/>
    <lineage>
        <taxon>Eukaryota</taxon>
        <taxon>Viridiplantae</taxon>
        <taxon>Streptophyta</taxon>
        <taxon>Embryophyta</taxon>
        <taxon>Tracheophyta</taxon>
        <taxon>Spermatophyta</taxon>
        <taxon>Magnoliopsida</taxon>
        <taxon>eudicotyledons</taxon>
        <taxon>Gunneridae</taxon>
        <taxon>Pentapetalae</taxon>
        <taxon>asterids</taxon>
        <taxon>lamiids</taxon>
        <taxon>Solanales</taxon>
        <taxon>Solanaceae</taxon>
        <taxon>Solanoideae</taxon>
        <taxon>Capsiceae</taxon>
        <taxon>Capsicum</taxon>
    </lineage>
</organism>
<dbReference type="SUPFAM" id="SSF161111">
    <property type="entry name" value="Cation efflux protein transmembrane domain-like"/>
    <property type="match status" value="1"/>
</dbReference>
<dbReference type="GO" id="GO:0008324">
    <property type="term" value="F:monoatomic cation transmembrane transporter activity"/>
    <property type="evidence" value="ECO:0007669"/>
    <property type="project" value="InterPro"/>
</dbReference>
<dbReference type="GO" id="GO:0005737">
    <property type="term" value="C:cytoplasm"/>
    <property type="evidence" value="ECO:0000318"/>
    <property type="project" value="GO_Central"/>
</dbReference>
<comment type="subcellular location">
    <subcellularLocation>
        <location evidence="1">Membrane</location>
        <topology evidence="1">Multi-pass membrane protein</topology>
    </subcellularLocation>
</comment>
<dbReference type="SUPFAM" id="SSF50249">
    <property type="entry name" value="Nucleic acid-binding proteins"/>
    <property type="match status" value="1"/>
</dbReference>
<dbReference type="SUPFAM" id="SSF53271">
    <property type="entry name" value="PRTase-like"/>
    <property type="match status" value="1"/>
</dbReference>
<evidence type="ECO:0000256" key="1">
    <source>
        <dbReference type="ARBA" id="ARBA00004141"/>
    </source>
</evidence>
<dbReference type="Pfam" id="PF01545">
    <property type="entry name" value="Cation_efflux"/>
    <property type="match status" value="1"/>
</dbReference>
<keyword evidence="2" id="KW-0808">Transferase</keyword>
<dbReference type="InterPro" id="IPR029057">
    <property type="entry name" value="PRTase-like"/>
</dbReference>
<name>A0A2G2YUQ8_CAPAN</name>
<evidence type="ECO:0000313" key="9">
    <source>
        <dbReference type="EMBL" id="PHT73490.1"/>
    </source>
</evidence>